<dbReference type="PROSITE" id="PS51831">
    <property type="entry name" value="HD"/>
    <property type="match status" value="1"/>
</dbReference>
<dbReference type="EMBL" id="AFGF01000121">
    <property type="protein sequence ID" value="EGO63334.1"/>
    <property type="molecule type" value="Genomic_DNA"/>
</dbReference>
<sequence>MLMSYRMGDEIQHCVILRVQKTGASSNGGVFARGSLQDNSGTLNFICFERETVDFLKSLPNVSAIRIHGVLQADRYANEGTLQVVISKAEHPAKEDSLEHLLPYSPKDLNQYKQYLEELLVGIAKPHLKSLLRTILSGVLYEKYVVHSAAMRLHHAYVGGLLEHSVDVAKLAKVIALEIGNIDVDLVVAGGLLHDIGKLHEISPALGFEYTEKGKLLGHLSLGTMMLNRFISQEKDFPQEDALCLLHILLSHHGSQDKGSPVACATKESFVVHYADELNAIMTQFDVSDDRSNWQYSKMLNRYLRVTSQEKT</sequence>
<reference evidence="3 4" key="1">
    <citation type="journal article" date="2011" name="EMBO J.">
        <title>Structural diversity of bacterial flagellar motors.</title>
        <authorList>
            <person name="Chen S."/>
            <person name="Beeby M."/>
            <person name="Murphy G.E."/>
            <person name="Leadbetter J.R."/>
            <person name="Hendrixson D.R."/>
            <person name="Briegel A."/>
            <person name="Li Z."/>
            <person name="Shi J."/>
            <person name="Tocheva E.I."/>
            <person name="Muller A."/>
            <person name="Dobro M.J."/>
            <person name="Jensen G.J."/>
        </authorList>
    </citation>
    <scope>NUCLEOTIDE SEQUENCE [LARGE SCALE GENOMIC DNA]</scope>
    <source>
        <strain evidence="3 4">DSM 6540</strain>
    </source>
</reference>
<dbReference type="GO" id="GO:0016787">
    <property type="term" value="F:hydrolase activity"/>
    <property type="evidence" value="ECO:0007669"/>
    <property type="project" value="UniProtKB-KW"/>
</dbReference>
<feature type="domain" description="HD" evidence="2">
    <location>
        <begin position="161"/>
        <end position="271"/>
    </location>
</feature>
<proteinExistence type="predicted"/>
<gene>
    <name evidence="3" type="ORF">ALO_13799</name>
</gene>
<dbReference type="AlphaFoldDB" id="F7NKZ1"/>
<dbReference type="GO" id="GO:0031125">
    <property type="term" value="P:rRNA 3'-end processing"/>
    <property type="evidence" value="ECO:0007669"/>
    <property type="project" value="TreeGrafter"/>
</dbReference>
<dbReference type="SMART" id="SM00471">
    <property type="entry name" value="HDc"/>
    <property type="match status" value="1"/>
</dbReference>
<evidence type="ECO:0000313" key="4">
    <source>
        <dbReference type="Proteomes" id="UP000003240"/>
    </source>
</evidence>
<keyword evidence="1 3" id="KW-0378">Hydrolase</keyword>
<dbReference type="InterPro" id="IPR003607">
    <property type="entry name" value="HD/PDEase_dom"/>
</dbReference>
<dbReference type="Gene3D" id="1.10.3210.10">
    <property type="entry name" value="Hypothetical protein af1432"/>
    <property type="match status" value="1"/>
</dbReference>
<dbReference type="InterPro" id="IPR050798">
    <property type="entry name" value="YhaM_exoribonuc/phosphodiest"/>
</dbReference>
<comment type="caution">
    <text evidence="3">The sequence shown here is derived from an EMBL/GenBank/DDBJ whole genome shotgun (WGS) entry which is preliminary data.</text>
</comment>
<dbReference type="PANTHER" id="PTHR37294:SF1">
    <property type="entry name" value="3'-5' EXORIBONUCLEASE YHAM"/>
    <property type="match status" value="1"/>
</dbReference>
<dbReference type="eggNOG" id="COG3481">
    <property type="taxonomic scope" value="Bacteria"/>
</dbReference>
<dbReference type="SUPFAM" id="SSF109604">
    <property type="entry name" value="HD-domain/PDEase-like"/>
    <property type="match status" value="1"/>
</dbReference>
<dbReference type="Proteomes" id="UP000003240">
    <property type="component" value="Unassembled WGS sequence"/>
</dbReference>
<dbReference type="InterPro" id="IPR006674">
    <property type="entry name" value="HD_domain"/>
</dbReference>
<dbReference type="RefSeq" id="WP_004096728.1">
    <property type="nucleotide sequence ID" value="NZ_AFGF01000121.1"/>
</dbReference>
<dbReference type="Pfam" id="PF01966">
    <property type="entry name" value="HD"/>
    <property type="match status" value="1"/>
</dbReference>
<dbReference type="NCBIfam" id="TIGR00277">
    <property type="entry name" value="HDIG"/>
    <property type="match status" value="1"/>
</dbReference>
<evidence type="ECO:0000256" key="1">
    <source>
        <dbReference type="ARBA" id="ARBA00022801"/>
    </source>
</evidence>
<evidence type="ECO:0000259" key="2">
    <source>
        <dbReference type="PROSITE" id="PS51831"/>
    </source>
</evidence>
<dbReference type="CDD" id="cd00077">
    <property type="entry name" value="HDc"/>
    <property type="match status" value="1"/>
</dbReference>
<organism evidence="3 4">
    <name type="scientific">Acetonema longum DSM 6540</name>
    <dbReference type="NCBI Taxonomy" id="1009370"/>
    <lineage>
        <taxon>Bacteria</taxon>
        <taxon>Bacillati</taxon>
        <taxon>Bacillota</taxon>
        <taxon>Negativicutes</taxon>
        <taxon>Acetonemataceae</taxon>
        <taxon>Acetonema</taxon>
    </lineage>
</organism>
<evidence type="ECO:0000313" key="3">
    <source>
        <dbReference type="EMBL" id="EGO63334.1"/>
    </source>
</evidence>
<dbReference type="PANTHER" id="PTHR37294">
    <property type="entry name" value="3'-5' EXORIBONUCLEASE YHAM"/>
    <property type="match status" value="1"/>
</dbReference>
<protein>
    <submittedName>
        <fullName evidence="3">Metal dependent phosphohydrolase</fullName>
    </submittedName>
</protein>
<dbReference type="STRING" id="1009370.ALO_13799"/>
<dbReference type="InterPro" id="IPR006675">
    <property type="entry name" value="HDIG_dom"/>
</dbReference>
<name>F7NKZ1_9FIRM</name>
<accession>F7NKZ1</accession>
<keyword evidence="4" id="KW-1185">Reference proteome</keyword>